<gene>
    <name evidence="2" type="ORF">BC643_1036</name>
</gene>
<evidence type="ECO:0000259" key="1">
    <source>
        <dbReference type="Pfam" id="PF00144"/>
    </source>
</evidence>
<dbReference type="SUPFAM" id="SSF56601">
    <property type="entry name" value="beta-lactamase/transpeptidase-like"/>
    <property type="match status" value="1"/>
</dbReference>
<proteinExistence type="predicted"/>
<reference evidence="2 3" key="1">
    <citation type="submission" date="2018-09" db="EMBL/GenBank/DDBJ databases">
        <title>Genomic Encyclopedia of Archaeal and Bacterial Type Strains, Phase II (KMG-II): from individual species to whole genera.</title>
        <authorList>
            <person name="Goeker M."/>
        </authorList>
    </citation>
    <scope>NUCLEOTIDE SEQUENCE [LARGE SCALE GENOMIC DNA]</scope>
    <source>
        <strain evidence="2 3">DSM 27148</strain>
    </source>
</reference>
<dbReference type="RefSeq" id="WP_120272078.1">
    <property type="nucleotide sequence ID" value="NZ_RAPN01000001.1"/>
</dbReference>
<dbReference type="Proteomes" id="UP000283387">
    <property type="component" value="Unassembled WGS sequence"/>
</dbReference>
<sequence length="400" mass="44986">MKGKHLKLKDSLLKTILPVALILLSFYSCKKKTVDPRIVLDRDYKKEILAGRDALRVYLIGSETGISVSVSVDGKTVWSEGYGFANKELKAPARPETKYRIGRTSQIFPAMLIAKLQEEGKVDVNEPFSKYVPNYPAKQWDFTPYNLGTHSAGFPETDFILVQNKQDYKSLKEFIQATEKDSLLFKPNQYFAVSDYDPCLLGILAETIGQKSYPKLVKEMLLDTLGLNETELDSPSPIIDYRSTPYHRNFIAQVVNAPEIDSRFVSPAYGYLSTADDLNKLGQLLMNKEFFSEESYKLFFTPNTLDGGFQSNLGFGWNIYTDRQGRKVYIQEGSTIGGSSFLAIFPDQKLVVSICTNLADNSESVPSGKIVQLFLDKINPVKQEEPAAQKEEKAEKPAEQ</sequence>
<protein>
    <submittedName>
        <fullName evidence="2">CubicO group peptidase (Beta-lactamase class C family)</fullName>
    </submittedName>
</protein>
<name>A0A419W5I2_9BACT</name>
<evidence type="ECO:0000313" key="3">
    <source>
        <dbReference type="Proteomes" id="UP000283387"/>
    </source>
</evidence>
<dbReference type="InterPro" id="IPR050491">
    <property type="entry name" value="AmpC-like"/>
</dbReference>
<dbReference type="InterPro" id="IPR012338">
    <property type="entry name" value="Beta-lactam/transpept-like"/>
</dbReference>
<organism evidence="2 3">
    <name type="scientific">Mangrovibacterium diazotrophicum</name>
    <dbReference type="NCBI Taxonomy" id="1261403"/>
    <lineage>
        <taxon>Bacteria</taxon>
        <taxon>Pseudomonadati</taxon>
        <taxon>Bacteroidota</taxon>
        <taxon>Bacteroidia</taxon>
        <taxon>Marinilabiliales</taxon>
        <taxon>Prolixibacteraceae</taxon>
        <taxon>Mangrovibacterium</taxon>
    </lineage>
</organism>
<dbReference type="Gene3D" id="3.40.710.10">
    <property type="entry name" value="DD-peptidase/beta-lactamase superfamily"/>
    <property type="match status" value="1"/>
</dbReference>
<dbReference type="Pfam" id="PF00144">
    <property type="entry name" value="Beta-lactamase"/>
    <property type="match status" value="1"/>
</dbReference>
<dbReference type="EMBL" id="RAPN01000001">
    <property type="protein sequence ID" value="RKD90695.1"/>
    <property type="molecule type" value="Genomic_DNA"/>
</dbReference>
<dbReference type="InterPro" id="IPR001466">
    <property type="entry name" value="Beta-lactam-related"/>
</dbReference>
<feature type="domain" description="Beta-lactamase-related" evidence="1">
    <location>
        <begin position="64"/>
        <end position="366"/>
    </location>
</feature>
<dbReference type="AlphaFoldDB" id="A0A419W5I2"/>
<evidence type="ECO:0000313" key="2">
    <source>
        <dbReference type="EMBL" id="RKD90695.1"/>
    </source>
</evidence>
<dbReference type="PROSITE" id="PS51257">
    <property type="entry name" value="PROKAR_LIPOPROTEIN"/>
    <property type="match status" value="1"/>
</dbReference>
<keyword evidence="3" id="KW-1185">Reference proteome</keyword>
<dbReference type="PANTHER" id="PTHR46825:SF9">
    <property type="entry name" value="BETA-LACTAMASE-RELATED DOMAIN-CONTAINING PROTEIN"/>
    <property type="match status" value="1"/>
</dbReference>
<comment type="caution">
    <text evidence="2">The sequence shown here is derived from an EMBL/GenBank/DDBJ whole genome shotgun (WGS) entry which is preliminary data.</text>
</comment>
<dbReference type="PANTHER" id="PTHR46825">
    <property type="entry name" value="D-ALANYL-D-ALANINE-CARBOXYPEPTIDASE/ENDOPEPTIDASE AMPH"/>
    <property type="match status" value="1"/>
</dbReference>
<accession>A0A419W5I2</accession>
<dbReference type="OrthoDB" id="9793489at2"/>